<gene>
    <name evidence="1" type="ORF">Taro_021473</name>
</gene>
<protein>
    <submittedName>
        <fullName evidence="1">Uncharacterized protein</fullName>
    </submittedName>
</protein>
<accession>A0A843UZ44</accession>
<keyword evidence="2" id="KW-1185">Reference proteome</keyword>
<proteinExistence type="predicted"/>
<dbReference type="AlphaFoldDB" id="A0A843UZ44"/>
<name>A0A843UZ44_COLES</name>
<dbReference type="EMBL" id="NMUH01001099">
    <property type="protein sequence ID" value="MQL88908.1"/>
    <property type="molecule type" value="Genomic_DNA"/>
</dbReference>
<evidence type="ECO:0000313" key="2">
    <source>
        <dbReference type="Proteomes" id="UP000652761"/>
    </source>
</evidence>
<comment type="caution">
    <text evidence="1">The sequence shown here is derived from an EMBL/GenBank/DDBJ whole genome shotgun (WGS) entry which is preliminary data.</text>
</comment>
<organism evidence="1 2">
    <name type="scientific">Colocasia esculenta</name>
    <name type="common">Wild taro</name>
    <name type="synonym">Arum esculentum</name>
    <dbReference type="NCBI Taxonomy" id="4460"/>
    <lineage>
        <taxon>Eukaryota</taxon>
        <taxon>Viridiplantae</taxon>
        <taxon>Streptophyta</taxon>
        <taxon>Embryophyta</taxon>
        <taxon>Tracheophyta</taxon>
        <taxon>Spermatophyta</taxon>
        <taxon>Magnoliopsida</taxon>
        <taxon>Liliopsida</taxon>
        <taxon>Araceae</taxon>
        <taxon>Aroideae</taxon>
        <taxon>Colocasieae</taxon>
        <taxon>Colocasia</taxon>
    </lineage>
</organism>
<evidence type="ECO:0000313" key="1">
    <source>
        <dbReference type="EMBL" id="MQL88908.1"/>
    </source>
</evidence>
<sequence length="115" mass="13111">MKGCWLTSFNSCLTKLTEEKKKKTSKVKGEKQSPGPYLCSRRCCDHVGAVATRSNGLWDSNFSFFGQNESSTVFFDVCRKVPYVPRVGVCVCDMQRLKEKREREKEKMELGIEAS</sequence>
<reference evidence="1" key="1">
    <citation type="submission" date="2017-07" db="EMBL/GenBank/DDBJ databases">
        <title>Taro Niue Genome Assembly and Annotation.</title>
        <authorList>
            <person name="Atibalentja N."/>
            <person name="Keating K."/>
            <person name="Fields C.J."/>
        </authorList>
    </citation>
    <scope>NUCLEOTIDE SEQUENCE</scope>
    <source>
        <strain evidence="1">Niue_2</strain>
        <tissue evidence="1">Leaf</tissue>
    </source>
</reference>
<dbReference type="Proteomes" id="UP000652761">
    <property type="component" value="Unassembled WGS sequence"/>
</dbReference>